<proteinExistence type="predicted"/>
<dbReference type="InterPro" id="IPR011006">
    <property type="entry name" value="CheY-like_superfamily"/>
</dbReference>
<feature type="domain" description="Response regulatory" evidence="2">
    <location>
        <begin position="16"/>
        <end position="132"/>
    </location>
</feature>
<dbReference type="InterPro" id="IPR001789">
    <property type="entry name" value="Sig_transdc_resp-reg_receiver"/>
</dbReference>
<name>A0A9X3YMG1_9GAMM</name>
<dbReference type="Gene3D" id="3.40.50.2300">
    <property type="match status" value="1"/>
</dbReference>
<evidence type="ECO:0000313" key="4">
    <source>
        <dbReference type="Proteomes" id="UP001139971"/>
    </source>
</evidence>
<protein>
    <submittedName>
        <fullName evidence="3">Response regulator</fullName>
    </submittedName>
</protein>
<feature type="modified residue" description="4-aspartylphosphate" evidence="1">
    <location>
        <position position="67"/>
    </location>
</feature>
<keyword evidence="1" id="KW-0597">Phosphoprotein</keyword>
<gene>
    <name evidence="3" type="ORF">OD750_017725</name>
</gene>
<reference evidence="3" key="1">
    <citation type="submission" date="2023-02" db="EMBL/GenBank/DDBJ databases">
        <title>Tahibacter soli sp. nov. isolated from soil.</title>
        <authorList>
            <person name="Baek J.H."/>
            <person name="Lee J.K."/>
            <person name="Choi D.G."/>
            <person name="Jeon C.O."/>
        </authorList>
    </citation>
    <scope>NUCLEOTIDE SEQUENCE</scope>
    <source>
        <strain evidence="3">BL</strain>
    </source>
</reference>
<dbReference type="GO" id="GO:0000160">
    <property type="term" value="P:phosphorelay signal transduction system"/>
    <property type="evidence" value="ECO:0007669"/>
    <property type="project" value="InterPro"/>
</dbReference>
<comment type="caution">
    <text evidence="3">The sequence shown here is derived from an EMBL/GenBank/DDBJ whole genome shotgun (WGS) entry which is preliminary data.</text>
</comment>
<evidence type="ECO:0000259" key="2">
    <source>
        <dbReference type="PROSITE" id="PS50110"/>
    </source>
</evidence>
<sequence>MTETNTAPGADVGAPQLLFVEADIVVRSAMAAYLRECGYSVIEAASTDEAQAILLRSDLDIDIVVADVDTPGALDGFRLARWIAEHRPGTHVALSATVQRAAKLAAELCREGPNLTVPYDHAALLDYIKRLRIKR</sequence>
<dbReference type="SUPFAM" id="SSF52172">
    <property type="entry name" value="CheY-like"/>
    <property type="match status" value="1"/>
</dbReference>
<dbReference type="SMART" id="SM00448">
    <property type="entry name" value="REC"/>
    <property type="match status" value="1"/>
</dbReference>
<organism evidence="3 4">
    <name type="scientific">Tahibacter soli</name>
    <dbReference type="NCBI Taxonomy" id="2983605"/>
    <lineage>
        <taxon>Bacteria</taxon>
        <taxon>Pseudomonadati</taxon>
        <taxon>Pseudomonadota</taxon>
        <taxon>Gammaproteobacteria</taxon>
        <taxon>Lysobacterales</taxon>
        <taxon>Rhodanobacteraceae</taxon>
        <taxon>Tahibacter</taxon>
    </lineage>
</organism>
<accession>A0A9X3YMG1</accession>
<dbReference type="RefSeq" id="WP_263545135.1">
    <property type="nucleotide sequence ID" value="NZ_JAOVZO020000018.1"/>
</dbReference>
<evidence type="ECO:0000313" key="3">
    <source>
        <dbReference type="EMBL" id="MDC8014389.1"/>
    </source>
</evidence>
<evidence type="ECO:0000256" key="1">
    <source>
        <dbReference type="PROSITE-ProRule" id="PRU00169"/>
    </source>
</evidence>
<keyword evidence="4" id="KW-1185">Reference proteome</keyword>
<dbReference type="AlphaFoldDB" id="A0A9X3YMG1"/>
<dbReference type="PROSITE" id="PS50110">
    <property type="entry name" value="RESPONSE_REGULATORY"/>
    <property type="match status" value="1"/>
</dbReference>
<dbReference type="Pfam" id="PF00072">
    <property type="entry name" value="Response_reg"/>
    <property type="match status" value="1"/>
</dbReference>
<dbReference type="EMBL" id="JAOVZO020000018">
    <property type="protein sequence ID" value="MDC8014389.1"/>
    <property type="molecule type" value="Genomic_DNA"/>
</dbReference>
<dbReference type="Proteomes" id="UP001139971">
    <property type="component" value="Unassembled WGS sequence"/>
</dbReference>